<dbReference type="InterPro" id="IPR029044">
    <property type="entry name" value="Nucleotide-diphossugar_trans"/>
</dbReference>
<dbReference type="SUPFAM" id="SSF53448">
    <property type="entry name" value="Nucleotide-diphospho-sugar transferases"/>
    <property type="match status" value="1"/>
</dbReference>
<accession>A0ABV3QWB1</accession>
<dbReference type="Proteomes" id="UP001556196">
    <property type="component" value="Unassembled WGS sequence"/>
</dbReference>
<sequence length="272" mass="30532">MRLGILNVLFDNSEAELAQFYRALDRTRAETSLELASFILDNSEHELRHAVPRTATYSRTGRNEGYTRGCNMLMEQAFSRGCDAVVTMNVDGFPLPGCVSNLIATQKSSGGDALVEARQFPNEHPRYYDPVTGATDWVSGCCLLITRSTYERLGPLDEAMFLYCEDIDYSFRARAAGVPCLVSQKAFFFHRGSAFPFGHLRRKNMLLSARYIATKWRNPESLKMTEELLLEEGFFASANELPVLPDGAQVPLDATVRWNAADRLTFASARWS</sequence>
<keyword evidence="5" id="KW-1185">Reference proteome</keyword>
<dbReference type="EMBL" id="JBFOCI010000001">
    <property type="protein sequence ID" value="MEW9805364.1"/>
    <property type="molecule type" value="Genomic_DNA"/>
</dbReference>
<evidence type="ECO:0000256" key="1">
    <source>
        <dbReference type="ARBA" id="ARBA00006739"/>
    </source>
</evidence>
<dbReference type="PANTHER" id="PTHR43179">
    <property type="entry name" value="RHAMNOSYLTRANSFERASE WBBL"/>
    <property type="match status" value="1"/>
</dbReference>
<dbReference type="GO" id="GO:0016757">
    <property type="term" value="F:glycosyltransferase activity"/>
    <property type="evidence" value="ECO:0007669"/>
    <property type="project" value="UniProtKB-KW"/>
</dbReference>
<evidence type="ECO:0000256" key="3">
    <source>
        <dbReference type="ARBA" id="ARBA00022679"/>
    </source>
</evidence>
<keyword evidence="2 4" id="KW-0328">Glycosyltransferase</keyword>
<evidence type="ECO:0000256" key="2">
    <source>
        <dbReference type="ARBA" id="ARBA00022676"/>
    </source>
</evidence>
<proteinExistence type="inferred from homology"/>
<comment type="caution">
    <text evidence="4">The sequence shown here is derived from an EMBL/GenBank/DDBJ whole genome shotgun (WGS) entry which is preliminary data.</text>
</comment>
<dbReference type="RefSeq" id="WP_367722406.1">
    <property type="nucleotide sequence ID" value="NZ_JBFOCI010000001.1"/>
</dbReference>
<evidence type="ECO:0000313" key="4">
    <source>
        <dbReference type="EMBL" id="MEW9805364.1"/>
    </source>
</evidence>
<dbReference type="PANTHER" id="PTHR43179:SF12">
    <property type="entry name" value="GALACTOFURANOSYLTRANSFERASE GLFT2"/>
    <property type="match status" value="1"/>
</dbReference>
<protein>
    <submittedName>
        <fullName evidence="4">Glycosyltransferase family 2 protein</fullName>
        <ecNumber evidence="4">2.4.-.-</ecNumber>
    </submittedName>
</protein>
<gene>
    <name evidence="4" type="ORF">ABUE31_05120</name>
</gene>
<name>A0ABV3QWB1_9HYPH</name>
<reference evidence="4 5" key="1">
    <citation type="submission" date="2024-06" db="EMBL/GenBank/DDBJ databases">
        <authorList>
            <person name="Tuo L."/>
        </authorList>
    </citation>
    <scope>NUCLEOTIDE SEQUENCE [LARGE SCALE GENOMIC DNA]</scope>
    <source>
        <strain evidence="4 5">ZMM04-5</strain>
    </source>
</reference>
<keyword evidence="3 4" id="KW-0808">Transferase</keyword>
<comment type="similarity">
    <text evidence="1">Belongs to the glycosyltransferase 2 family.</text>
</comment>
<dbReference type="EC" id="2.4.-.-" evidence="4"/>
<evidence type="ECO:0000313" key="5">
    <source>
        <dbReference type="Proteomes" id="UP001556196"/>
    </source>
</evidence>
<dbReference type="Gene3D" id="3.90.550.10">
    <property type="entry name" value="Spore Coat Polysaccharide Biosynthesis Protein SpsA, Chain A"/>
    <property type="match status" value="1"/>
</dbReference>
<organism evidence="4 5">
    <name type="scientific">Mesorhizobium marinum</name>
    <dbReference type="NCBI Taxonomy" id="3228790"/>
    <lineage>
        <taxon>Bacteria</taxon>
        <taxon>Pseudomonadati</taxon>
        <taxon>Pseudomonadota</taxon>
        <taxon>Alphaproteobacteria</taxon>
        <taxon>Hyphomicrobiales</taxon>
        <taxon>Phyllobacteriaceae</taxon>
        <taxon>Mesorhizobium</taxon>
    </lineage>
</organism>